<evidence type="ECO:0000313" key="9">
    <source>
        <dbReference type="Proteomes" id="UP000002630"/>
    </source>
</evidence>
<comment type="similarity">
    <text evidence="3">Belongs to the class I fructose-bisphosphate aldolase family.</text>
</comment>
<evidence type="ECO:0000256" key="4">
    <source>
        <dbReference type="ARBA" id="ARBA00013068"/>
    </source>
</evidence>
<dbReference type="STRING" id="2880.D7G0N7"/>
<dbReference type="EMBL" id="FN648613">
    <property type="protein sequence ID" value="CBJ33066.1"/>
    <property type="molecule type" value="Genomic_DNA"/>
</dbReference>
<dbReference type="GO" id="GO:0004332">
    <property type="term" value="F:fructose-bisphosphate aldolase activity"/>
    <property type="evidence" value="ECO:0007669"/>
    <property type="project" value="UniProtKB-EC"/>
</dbReference>
<dbReference type="InParanoid" id="D7G0N7"/>
<accession>D7G0N7</accession>
<evidence type="ECO:0000313" key="8">
    <source>
        <dbReference type="EMBL" id="CBJ33066.1"/>
    </source>
</evidence>
<proteinExistence type="inferred from homology"/>
<evidence type="ECO:0000256" key="2">
    <source>
        <dbReference type="ARBA" id="ARBA00004714"/>
    </source>
</evidence>
<evidence type="ECO:0000256" key="6">
    <source>
        <dbReference type="ARBA" id="ARBA00023239"/>
    </source>
</evidence>
<dbReference type="SUPFAM" id="SSF51569">
    <property type="entry name" value="Aldolase"/>
    <property type="match status" value="1"/>
</dbReference>
<dbReference type="PANTHER" id="PTHR11627">
    <property type="entry name" value="FRUCTOSE-BISPHOSPHATE ALDOLASE"/>
    <property type="match status" value="1"/>
</dbReference>
<dbReference type="Gene3D" id="3.20.20.70">
    <property type="entry name" value="Aldolase class I"/>
    <property type="match status" value="1"/>
</dbReference>
<keyword evidence="6 8" id="KW-0456">Lyase</keyword>
<comment type="catalytic activity">
    <reaction evidence="1">
        <text>beta-D-fructose 1,6-bisphosphate = D-glyceraldehyde 3-phosphate + dihydroxyacetone phosphate</text>
        <dbReference type="Rhea" id="RHEA:14729"/>
        <dbReference type="ChEBI" id="CHEBI:32966"/>
        <dbReference type="ChEBI" id="CHEBI:57642"/>
        <dbReference type="ChEBI" id="CHEBI:59776"/>
        <dbReference type="EC" id="4.1.2.13"/>
    </reaction>
</comment>
<organism evidence="8 9">
    <name type="scientific">Ectocarpus siliculosus</name>
    <name type="common">Brown alga</name>
    <name type="synonym">Conferva siliculosa</name>
    <dbReference type="NCBI Taxonomy" id="2880"/>
    <lineage>
        <taxon>Eukaryota</taxon>
        <taxon>Sar</taxon>
        <taxon>Stramenopiles</taxon>
        <taxon>Ochrophyta</taxon>
        <taxon>PX clade</taxon>
        <taxon>Phaeophyceae</taxon>
        <taxon>Ectocarpales</taxon>
        <taxon>Ectocarpaceae</taxon>
        <taxon>Ectocarpus</taxon>
    </lineage>
</organism>
<evidence type="ECO:0000256" key="3">
    <source>
        <dbReference type="ARBA" id="ARBA00010387"/>
    </source>
</evidence>
<dbReference type="Pfam" id="PF00274">
    <property type="entry name" value="Glycolytic"/>
    <property type="match status" value="1"/>
</dbReference>
<dbReference type="InterPro" id="IPR013785">
    <property type="entry name" value="Aldolase_TIM"/>
</dbReference>
<dbReference type="EMBL" id="FN649742">
    <property type="protein sequence ID" value="CBJ33066.1"/>
    <property type="molecule type" value="Genomic_DNA"/>
</dbReference>
<protein>
    <recommendedName>
        <fullName evidence="4">fructose-bisphosphate aldolase</fullName>
        <ecNumber evidence="4">4.1.2.13</ecNumber>
    </recommendedName>
</protein>
<evidence type="ECO:0000256" key="5">
    <source>
        <dbReference type="ARBA" id="ARBA00023152"/>
    </source>
</evidence>
<evidence type="ECO:0000256" key="1">
    <source>
        <dbReference type="ARBA" id="ARBA00000441"/>
    </source>
</evidence>
<name>D7G0N7_ECTSI</name>
<comment type="pathway">
    <text evidence="2">Carbohydrate degradation; glycolysis; D-glyceraldehyde 3-phosphate and glycerone phosphate from D-glucose: step 4/4.</text>
</comment>
<dbReference type="InterPro" id="IPR000741">
    <property type="entry name" value="FBA_I"/>
</dbReference>
<sequence length="380" mass="40296">MLVEFGEDGALPPLSEEQKDALASTAQALATRGKGILAADESTPTIGKRLEAAGLTNDAETRRRYREVLLAHPQIGEWLAGAILFEETLGQANSDGVAFPQVLKDKGVLTGVKTDKGLAPIPGSPRETTTRGMDTLLARSKGYYQQGARFAKWRATIRIDAEAGLPTRGAIHANAVGLARYAALSQAAGLTPIVEPEILIEGTHSPELFAEVSERVLGAVYGALSEAGVFLEGTLLKPQMIMAGVDAPEKKASSALTAELTLRTLRRRVPPAVPGVFFLSGGQSEEDATVNLDLINRTAAAEDAGRRYPWTMSFSFGRSLQASVLKVWEGKAENFDAAVEMAGGLAKANATAQLGQYEGPHPSISGDSSLHDPNRGWRPA</sequence>
<keyword evidence="9" id="KW-1185">Reference proteome</keyword>
<dbReference type="UniPathway" id="UPA00109">
    <property type="reaction ID" value="UER00183"/>
</dbReference>
<gene>
    <name evidence="8" type="primary">FBA1</name>
    <name evidence="8" type="ORF">Esi_0414_0009</name>
</gene>
<dbReference type="NCBIfam" id="NF033379">
    <property type="entry name" value="FrucBisAld_I"/>
    <property type="match status" value="1"/>
</dbReference>
<dbReference type="EC" id="4.1.2.13" evidence="4"/>
<dbReference type="OMA" id="WRAVITI"/>
<feature type="compositionally biased region" description="Basic and acidic residues" evidence="7">
    <location>
        <begin position="369"/>
        <end position="380"/>
    </location>
</feature>
<keyword evidence="5" id="KW-0324">Glycolysis</keyword>
<dbReference type="GO" id="GO:0006096">
    <property type="term" value="P:glycolytic process"/>
    <property type="evidence" value="ECO:0007669"/>
    <property type="project" value="UniProtKB-UniPathway"/>
</dbReference>
<reference evidence="8 9" key="1">
    <citation type="journal article" date="2010" name="Nature">
        <title>The Ectocarpus genome and the independent evolution of multicellularity in brown algae.</title>
        <authorList>
            <person name="Cock J.M."/>
            <person name="Sterck L."/>
            <person name="Rouze P."/>
            <person name="Scornet D."/>
            <person name="Allen A.E."/>
            <person name="Amoutzias G."/>
            <person name="Anthouard V."/>
            <person name="Artiguenave F."/>
            <person name="Aury J.M."/>
            <person name="Badger J.H."/>
            <person name="Beszteri B."/>
            <person name="Billiau K."/>
            <person name="Bonnet E."/>
            <person name="Bothwell J.H."/>
            <person name="Bowler C."/>
            <person name="Boyen C."/>
            <person name="Brownlee C."/>
            <person name="Carrano C.J."/>
            <person name="Charrier B."/>
            <person name="Cho G.Y."/>
            <person name="Coelho S.M."/>
            <person name="Collen J."/>
            <person name="Corre E."/>
            <person name="Da Silva C."/>
            <person name="Delage L."/>
            <person name="Delaroque N."/>
            <person name="Dittami S.M."/>
            <person name="Doulbeau S."/>
            <person name="Elias M."/>
            <person name="Farnham G."/>
            <person name="Gachon C.M."/>
            <person name="Gschloessl B."/>
            <person name="Heesch S."/>
            <person name="Jabbari K."/>
            <person name="Jubin C."/>
            <person name="Kawai H."/>
            <person name="Kimura K."/>
            <person name="Kloareg B."/>
            <person name="Kupper F.C."/>
            <person name="Lang D."/>
            <person name="Le Bail A."/>
            <person name="Leblanc C."/>
            <person name="Lerouge P."/>
            <person name="Lohr M."/>
            <person name="Lopez P.J."/>
            <person name="Martens C."/>
            <person name="Maumus F."/>
            <person name="Michel G."/>
            <person name="Miranda-Saavedra D."/>
            <person name="Morales J."/>
            <person name="Moreau H."/>
            <person name="Motomura T."/>
            <person name="Nagasato C."/>
            <person name="Napoli C.A."/>
            <person name="Nelson D.R."/>
            <person name="Nyvall-Collen P."/>
            <person name="Peters A.F."/>
            <person name="Pommier C."/>
            <person name="Potin P."/>
            <person name="Poulain J."/>
            <person name="Quesneville H."/>
            <person name="Read B."/>
            <person name="Rensing S.A."/>
            <person name="Ritter A."/>
            <person name="Rousvoal S."/>
            <person name="Samanta M."/>
            <person name="Samson G."/>
            <person name="Schroeder D.C."/>
            <person name="Segurens B."/>
            <person name="Strittmatter M."/>
            <person name="Tonon T."/>
            <person name="Tregear J.W."/>
            <person name="Valentin K."/>
            <person name="von Dassow P."/>
            <person name="Yamagishi T."/>
            <person name="Van de Peer Y."/>
            <person name="Wincker P."/>
        </authorList>
    </citation>
    <scope>NUCLEOTIDE SEQUENCE [LARGE SCALE GENOMIC DNA]</scope>
    <source>
        <strain evidence="9">Ec32 / CCAP1310/4</strain>
    </source>
</reference>
<dbReference type="FunFam" id="3.20.20.70:FF:000140">
    <property type="entry name" value="Fructose-bisphosphate aldolase"/>
    <property type="match status" value="1"/>
</dbReference>
<dbReference type="OrthoDB" id="36455at2759"/>
<feature type="region of interest" description="Disordered" evidence="7">
    <location>
        <begin position="356"/>
        <end position="380"/>
    </location>
</feature>
<dbReference type="AlphaFoldDB" id="D7G0N7"/>
<evidence type="ECO:0000256" key="7">
    <source>
        <dbReference type="SAM" id="MobiDB-lite"/>
    </source>
</evidence>
<dbReference type="Proteomes" id="UP000002630">
    <property type="component" value="Linkage Group LG17"/>
</dbReference>